<evidence type="ECO:0000259" key="2">
    <source>
        <dbReference type="Pfam" id="PF19571"/>
    </source>
</evidence>
<dbReference type="PANTHER" id="PTHR40099">
    <property type="entry name" value="ACETOLACTATE SYNTHASE, SMALL SUBUNIT"/>
    <property type="match status" value="1"/>
</dbReference>
<keyword evidence="5" id="KW-1185">Reference proteome</keyword>
<dbReference type="AlphaFoldDB" id="A0A9P1BEX4"/>
<gene>
    <name evidence="3" type="ORF">C1SCF055_LOCUS602</name>
</gene>
<proteinExistence type="predicted"/>
<reference evidence="4 5" key="2">
    <citation type="submission" date="2024-05" db="EMBL/GenBank/DDBJ databases">
        <authorList>
            <person name="Chen Y."/>
            <person name="Shah S."/>
            <person name="Dougan E. K."/>
            <person name="Thang M."/>
            <person name="Chan C."/>
        </authorList>
    </citation>
    <scope>NUCLEOTIDE SEQUENCE [LARGE SCALE GENOMIC DNA]</scope>
</reference>
<organism evidence="3">
    <name type="scientific">Cladocopium goreaui</name>
    <dbReference type="NCBI Taxonomy" id="2562237"/>
    <lineage>
        <taxon>Eukaryota</taxon>
        <taxon>Sar</taxon>
        <taxon>Alveolata</taxon>
        <taxon>Dinophyceae</taxon>
        <taxon>Suessiales</taxon>
        <taxon>Symbiodiniaceae</taxon>
        <taxon>Cladocopium</taxon>
    </lineage>
</organism>
<sequence>MDIRERRAIKDECDRLGLPIVSIPCVAVGLIDFNPSVQEFHRGRVEAYLDLAYEYGARNVLLVIGEYIWQREVIAPADQWNTGVENVRMLGEYAEELGLEIALELEPFKLSLLNDMDTMVQFLDDVDHPAVKANIDISHLVLSDVPASELTRLKGRAAHVHISDCDGKVHGDLPPGRGVVEFEPYLKAIAELGIDGAISIELEYSPEPDKIVEWVTEAYHETDRLMQVVAVEMVFVLDLGRGDLLGGGLQPQDIVVTGRLVIAGFEPDHDHVKAVVFQLAVADACGPQQLGAAHLEIDDVVGVVQQAHRVSFAVADADFYFVFGDWFSDHRCGIRLKVIGIARGSDLEGRACMSVGEGSGTDFATMRGRNYPTIRQFTVFLENRVGQLLEVVRRFEGSNVRIVALSIVDTTECAFVRFLLSHPEQGREILERAGLAMIESDLIGVELPPGQQPLLRVCKALLEAEVNIVQTYPLLVRPRGRPAVALMVDSLDVAMETLASHGFAMITEGDLIEEDEQ</sequence>
<dbReference type="Gene3D" id="3.30.2130.10">
    <property type="entry name" value="VC0802-like"/>
    <property type="match status" value="1"/>
</dbReference>
<dbReference type="EMBL" id="CAMXCT030000001">
    <property type="protein sequence ID" value="CAL4759324.1"/>
    <property type="molecule type" value="Genomic_DNA"/>
</dbReference>
<feature type="domain" description="ACT" evidence="2">
    <location>
        <begin position="373"/>
        <end position="512"/>
    </location>
</feature>
<dbReference type="Proteomes" id="UP001152797">
    <property type="component" value="Unassembled WGS sequence"/>
</dbReference>
<dbReference type="EMBL" id="CAMXCT010000001">
    <property type="protein sequence ID" value="CAI3972012.1"/>
    <property type="molecule type" value="Genomic_DNA"/>
</dbReference>
<dbReference type="InterPro" id="IPR013022">
    <property type="entry name" value="Xyl_isomerase-like_TIM-brl"/>
</dbReference>
<evidence type="ECO:0000259" key="1">
    <source>
        <dbReference type="Pfam" id="PF01261"/>
    </source>
</evidence>
<evidence type="ECO:0000313" key="5">
    <source>
        <dbReference type="Proteomes" id="UP001152797"/>
    </source>
</evidence>
<dbReference type="SUPFAM" id="SSF55021">
    <property type="entry name" value="ACT-like"/>
    <property type="match status" value="1"/>
</dbReference>
<reference evidence="3" key="1">
    <citation type="submission" date="2022-10" db="EMBL/GenBank/DDBJ databases">
        <authorList>
            <person name="Chen Y."/>
            <person name="Dougan E. K."/>
            <person name="Chan C."/>
            <person name="Rhodes N."/>
            <person name="Thang M."/>
        </authorList>
    </citation>
    <scope>NUCLEOTIDE SEQUENCE</scope>
</reference>
<dbReference type="InterPro" id="IPR045865">
    <property type="entry name" value="ACT-like_dom_sf"/>
</dbReference>
<feature type="domain" description="Xylose isomerase-like TIM barrel" evidence="1">
    <location>
        <begin position="6"/>
        <end position="210"/>
    </location>
</feature>
<dbReference type="Gene3D" id="3.20.20.150">
    <property type="entry name" value="Divalent-metal-dependent TIM barrel enzymes"/>
    <property type="match status" value="1"/>
</dbReference>
<protein>
    <submittedName>
        <fullName evidence="4">D-tagatose 3-epimerase (DTE) (D-ribulos e 3-epimerase) (Ketose 3-epimerase)</fullName>
    </submittedName>
</protein>
<dbReference type="EMBL" id="CAMXCT020000001">
    <property type="protein sequence ID" value="CAL1125387.1"/>
    <property type="molecule type" value="Genomic_DNA"/>
</dbReference>
<dbReference type="Pfam" id="PF01261">
    <property type="entry name" value="AP_endonuc_2"/>
    <property type="match status" value="1"/>
</dbReference>
<evidence type="ECO:0000313" key="3">
    <source>
        <dbReference type="EMBL" id="CAI3972012.1"/>
    </source>
</evidence>
<dbReference type="PANTHER" id="PTHR40099:SF1">
    <property type="entry name" value="ACETOLACTATE SYNTHASE, SMALL SUBUNIT"/>
    <property type="match status" value="1"/>
</dbReference>
<accession>A0A9P1BEX4</accession>
<evidence type="ECO:0000313" key="4">
    <source>
        <dbReference type="EMBL" id="CAL4759324.1"/>
    </source>
</evidence>
<name>A0A9P1BEX4_9DINO</name>
<dbReference type="InterPro" id="IPR045739">
    <property type="entry name" value="ACT_dom_pair"/>
</dbReference>
<dbReference type="Pfam" id="PF19571">
    <property type="entry name" value="ACT_8"/>
    <property type="match status" value="1"/>
</dbReference>
<dbReference type="InterPro" id="IPR036237">
    <property type="entry name" value="Xyl_isomerase-like_sf"/>
</dbReference>
<comment type="caution">
    <text evidence="3">The sequence shown here is derived from an EMBL/GenBank/DDBJ whole genome shotgun (WGS) entry which is preliminary data.</text>
</comment>
<dbReference type="SUPFAM" id="SSF51658">
    <property type="entry name" value="Xylose isomerase-like"/>
    <property type="match status" value="1"/>
</dbReference>